<evidence type="ECO:0000256" key="1">
    <source>
        <dbReference type="SAM" id="MobiDB-lite"/>
    </source>
</evidence>
<organism evidence="2 3">
    <name type="scientific">Pan troglodytes</name>
    <name type="common">Chimpanzee</name>
    <dbReference type="NCBI Taxonomy" id="9598"/>
    <lineage>
        <taxon>Eukaryota</taxon>
        <taxon>Metazoa</taxon>
        <taxon>Chordata</taxon>
        <taxon>Craniata</taxon>
        <taxon>Vertebrata</taxon>
        <taxon>Euteleostomi</taxon>
        <taxon>Mammalia</taxon>
        <taxon>Eutheria</taxon>
        <taxon>Euarchontoglires</taxon>
        <taxon>Primates</taxon>
        <taxon>Haplorrhini</taxon>
        <taxon>Catarrhini</taxon>
        <taxon>Hominidae</taxon>
        <taxon>Pan</taxon>
    </lineage>
</organism>
<evidence type="ECO:0000313" key="3">
    <source>
        <dbReference type="Proteomes" id="UP000236370"/>
    </source>
</evidence>
<reference evidence="2 3" key="1">
    <citation type="submission" date="2017-12" db="EMBL/GenBank/DDBJ databases">
        <title>High-resolution comparative analysis of great ape genomes.</title>
        <authorList>
            <person name="Pollen A."/>
            <person name="Hastie A."/>
            <person name="Hormozdiari F."/>
            <person name="Dougherty M."/>
            <person name="Liu R."/>
            <person name="Chaisson M."/>
            <person name="Hoppe E."/>
            <person name="Hill C."/>
            <person name="Pang A."/>
            <person name="Hillier L."/>
            <person name="Baker C."/>
            <person name="Armstrong J."/>
            <person name="Shendure J."/>
            <person name="Paten B."/>
            <person name="Wilson R."/>
            <person name="Chao H."/>
            <person name="Schneider V."/>
            <person name="Ventura M."/>
            <person name="Kronenberg Z."/>
            <person name="Murali S."/>
            <person name="Gordon D."/>
            <person name="Cantsilieris S."/>
            <person name="Munson K."/>
            <person name="Nelson B."/>
            <person name="Raja A."/>
            <person name="Underwood J."/>
            <person name="Diekhans M."/>
            <person name="Fiddes I."/>
            <person name="Haussler D."/>
            <person name="Eichler E."/>
        </authorList>
    </citation>
    <scope>NUCLEOTIDE SEQUENCE [LARGE SCALE GENOMIC DNA]</scope>
    <source>
        <strain evidence="2">Yerkes chimp pedigree #C0471</strain>
    </source>
</reference>
<name>A0A2J8NWL6_PANTR</name>
<gene>
    <name evidence="2" type="ORF">CK820_G0006549</name>
</gene>
<feature type="compositionally biased region" description="Polar residues" evidence="1">
    <location>
        <begin position="24"/>
        <end position="44"/>
    </location>
</feature>
<sequence>KKEKSCHRPYSPVPLVSDFESLGASESSGQQNQKIPQLPSSPENLVSEIPPPQLGYAVSDENLTLEKKAELQHFPGIWKVLNSEMVLFLQIC</sequence>
<protein>
    <submittedName>
        <fullName evidence="2">POM121L2 isoform 1</fullName>
    </submittedName>
</protein>
<accession>A0A2J8NWL6</accession>
<feature type="non-terminal residue" evidence="2">
    <location>
        <position position="1"/>
    </location>
</feature>
<proteinExistence type="predicted"/>
<comment type="caution">
    <text evidence="2">The sequence shown here is derived from an EMBL/GenBank/DDBJ whole genome shotgun (WGS) entry which is preliminary data.</text>
</comment>
<dbReference type="EMBL" id="NBAG03000221">
    <property type="protein sequence ID" value="PNI76163.1"/>
    <property type="molecule type" value="Genomic_DNA"/>
</dbReference>
<dbReference type="Proteomes" id="UP000236370">
    <property type="component" value="Unassembled WGS sequence"/>
</dbReference>
<feature type="region of interest" description="Disordered" evidence="1">
    <location>
        <begin position="1"/>
        <end position="51"/>
    </location>
</feature>
<dbReference type="AlphaFoldDB" id="A0A2J8NWL6"/>
<evidence type="ECO:0000313" key="2">
    <source>
        <dbReference type="EMBL" id="PNI76163.1"/>
    </source>
</evidence>
<dbReference type="Pfam" id="PF15229">
    <property type="entry name" value="POM121"/>
    <property type="match status" value="1"/>
</dbReference>